<keyword evidence="2" id="KW-1185">Reference proteome</keyword>
<sequence length="159" mass="17484">MLFHLSIEADDAKRTAEVLAEIWGGTALPFPPVGFGSWMAFHGADNGTMIEVYPRGTTLTETDSDAVGTMADRPRGSAVHFAMSTDRSMEDIYAIAAREGWRAKYCSRGGKFGVIEIWIDGCQMIEVLTPEMQRQYLDCVTVANWRGMVEAMAPELLAA</sequence>
<proteinExistence type="predicted"/>
<gene>
    <name evidence="1" type="ORF">ACFSCW_03820</name>
</gene>
<evidence type="ECO:0008006" key="3">
    <source>
        <dbReference type="Google" id="ProtNLM"/>
    </source>
</evidence>
<dbReference type="RefSeq" id="WP_380887061.1">
    <property type="nucleotide sequence ID" value="NZ_JBHUDY010000001.1"/>
</dbReference>
<dbReference type="SUPFAM" id="SSF54593">
    <property type="entry name" value="Glyoxalase/Bleomycin resistance protein/Dihydroxybiphenyl dioxygenase"/>
    <property type="match status" value="1"/>
</dbReference>
<evidence type="ECO:0000313" key="2">
    <source>
        <dbReference type="Proteomes" id="UP001597115"/>
    </source>
</evidence>
<accession>A0ABW4I0J5</accession>
<dbReference type="Proteomes" id="UP001597115">
    <property type="component" value="Unassembled WGS sequence"/>
</dbReference>
<name>A0ABW4I0J5_9SPHN</name>
<dbReference type="EMBL" id="JBHUDY010000001">
    <property type="protein sequence ID" value="MFD1610923.1"/>
    <property type="molecule type" value="Genomic_DNA"/>
</dbReference>
<evidence type="ECO:0000313" key="1">
    <source>
        <dbReference type="EMBL" id="MFD1610923.1"/>
    </source>
</evidence>
<dbReference type="InterPro" id="IPR029068">
    <property type="entry name" value="Glyas_Bleomycin-R_OHBP_Dase"/>
</dbReference>
<reference evidence="2" key="1">
    <citation type="journal article" date="2019" name="Int. J. Syst. Evol. Microbiol.">
        <title>The Global Catalogue of Microorganisms (GCM) 10K type strain sequencing project: providing services to taxonomists for standard genome sequencing and annotation.</title>
        <authorList>
            <consortium name="The Broad Institute Genomics Platform"/>
            <consortium name="The Broad Institute Genome Sequencing Center for Infectious Disease"/>
            <person name="Wu L."/>
            <person name="Ma J."/>
        </authorList>
    </citation>
    <scope>NUCLEOTIDE SEQUENCE [LARGE SCALE GENOMIC DNA]</scope>
    <source>
        <strain evidence="2">CGMCC 1.16275</strain>
    </source>
</reference>
<organism evidence="1 2">
    <name type="scientific">Sphingomonas tabacisoli</name>
    <dbReference type="NCBI Taxonomy" id="2249466"/>
    <lineage>
        <taxon>Bacteria</taxon>
        <taxon>Pseudomonadati</taxon>
        <taxon>Pseudomonadota</taxon>
        <taxon>Alphaproteobacteria</taxon>
        <taxon>Sphingomonadales</taxon>
        <taxon>Sphingomonadaceae</taxon>
        <taxon>Sphingomonas</taxon>
    </lineage>
</organism>
<comment type="caution">
    <text evidence="1">The sequence shown here is derived from an EMBL/GenBank/DDBJ whole genome shotgun (WGS) entry which is preliminary data.</text>
</comment>
<protein>
    <recommendedName>
        <fullName evidence="3">VOC domain-containing protein</fullName>
    </recommendedName>
</protein>